<evidence type="ECO:0000313" key="2">
    <source>
        <dbReference type="EMBL" id="SVA00493.1"/>
    </source>
</evidence>
<dbReference type="SUPFAM" id="SSF49899">
    <property type="entry name" value="Concanavalin A-like lectins/glucanases"/>
    <property type="match status" value="1"/>
</dbReference>
<dbReference type="CDD" id="cd00063">
    <property type="entry name" value="FN3"/>
    <property type="match status" value="1"/>
</dbReference>
<sequence length="1113" mass="119927">MALMRNYFNVWIIFLLPTSIAFSNVTVSIGDVAVTAYTEDIVVPVTVTNPDNTVGGFQFDVVAVPTLVTLSGAIPVDADNFSADYNVFDDGSGRIVFYSNTGDGIAAGGDGVVMNLHYDGSEVLSALVGIEAYDLTVSDEDGTVISGDLVNGSITIGNVVILSATSDTGDVSEEVYLDINLQNPSLVGGVQFDLYDTPNYLDVTGFSTTERSEGFTIDFNELENGLTRVLIYSADNENIESGTGPIVNMEMIVHDNAYNSNVGVNFENVTVTDDIGGTYWVAGADSGTVTVSPGYIEEPHNLQAQDGMDAQVLLNWEPPYGPIPEDFEEDFEEGVVPDDWTLTTNSAQGWFITQDASSAFWTVPSHTWYMCSNDDMANDDGSMDYMIAPPLNVSGAQTITLNFASYYDGAYGQGAHIEVSTDGTNFTEVAALGPMAEWVTETVDLSDHAGVPNLYIAFHSNDNGAWGSGWAVDDVFVTFAARNVERVVHYELTELGEWAVSAPKEDVISEFGGGIPYELRVDLGNPIMAENRPVDIDAYKVYRSLNSVSDFEEIAEVGGDVTTYLDEDVVNSTTYYYQVTAIYPDGSESAPTNTVSATPVEWVELWMDDGASLSGQMDTLDFYINNESDLGLFYFEIMDYPDVLHSLNILSTERTSTWALEIADQGDGTIAITGISIGTALGPGDGAVCRAVLYPVAEEEMTVNLSYTTGTSIQDVGYVDLNWTAEGGTYDVGIETQYATLTGGHGLAGETFTSSFILANTQPVYGIQLDIVADPPFMTGSEVTASDLIDFDGWEVSGNVVGTTYQLLMFDNTFTNPIDPGIAHIADIMYDIAGGVPEGTDVSLYIDQAAISDINNLPMHTEGIDANVYVGTPPVAYSIQNVTGELVPGGTGSLEVHMENSVDVNILEFYLVDLPDDMTITAATQLDRFDDGVIDGSSEELEDGSYYFLGYDFASGIEVGSGAILQLDVQFDNTLTNPSIIMTMPGVASGDVNANPLVSIFHGFGQFTGGLLSIDEGSALPAEFALHPNFPNPFNPATRIIYDLADASDIRLEIYDLMGRNIKTLVNRTQGAGRHFISWNGDDHTGNQVGAGVYLYRLHAGNKIFTRKMILMK</sequence>
<dbReference type="Gene3D" id="2.60.120.200">
    <property type="match status" value="1"/>
</dbReference>
<dbReference type="NCBIfam" id="TIGR04183">
    <property type="entry name" value="Por_Secre_tail"/>
    <property type="match status" value="1"/>
</dbReference>
<dbReference type="InterPro" id="IPR003961">
    <property type="entry name" value="FN3_dom"/>
</dbReference>
<reference evidence="2" key="1">
    <citation type="submission" date="2018-05" db="EMBL/GenBank/DDBJ databases">
        <authorList>
            <person name="Lanie J.A."/>
            <person name="Ng W.-L."/>
            <person name="Kazmierczak K.M."/>
            <person name="Andrzejewski T.M."/>
            <person name="Davidsen T.M."/>
            <person name="Wayne K.J."/>
            <person name="Tettelin H."/>
            <person name="Glass J.I."/>
            <person name="Rusch D."/>
            <person name="Podicherti R."/>
            <person name="Tsui H.-C.T."/>
            <person name="Winkler M.E."/>
        </authorList>
    </citation>
    <scope>NUCLEOTIDE SEQUENCE</scope>
</reference>
<dbReference type="CDD" id="cd08547">
    <property type="entry name" value="Type_II_cohesin"/>
    <property type="match status" value="1"/>
</dbReference>
<evidence type="ECO:0000259" key="1">
    <source>
        <dbReference type="PROSITE" id="PS50853"/>
    </source>
</evidence>
<dbReference type="InterPro" id="IPR008965">
    <property type="entry name" value="CBM2/CBM3_carb-bd_dom_sf"/>
</dbReference>
<proteinExistence type="predicted"/>
<dbReference type="SUPFAM" id="SSF49265">
    <property type="entry name" value="Fibronectin type III"/>
    <property type="match status" value="1"/>
</dbReference>
<dbReference type="GO" id="GO:0000272">
    <property type="term" value="P:polysaccharide catabolic process"/>
    <property type="evidence" value="ECO:0007669"/>
    <property type="project" value="InterPro"/>
</dbReference>
<dbReference type="EMBL" id="UINC01002808">
    <property type="protein sequence ID" value="SVA00493.1"/>
    <property type="molecule type" value="Genomic_DNA"/>
</dbReference>
<dbReference type="InterPro" id="IPR026444">
    <property type="entry name" value="Secre_tail"/>
</dbReference>
<protein>
    <recommendedName>
        <fullName evidence="1">Fibronectin type-III domain-containing protein</fullName>
    </recommendedName>
</protein>
<dbReference type="Pfam" id="PF13860">
    <property type="entry name" value="FlgD_ig"/>
    <property type="match status" value="1"/>
</dbReference>
<gene>
    <name evidence="2" type="ORF">METZ01_LOCUS53347</name>
</gene>
<dbReference type="AlphaFoldDB" id="A0A381SH18"/>
<dbReference type="InterPro" id="IPR013783">
    <property type="entry name" value="Ig-like_fold"/>
</dbReference>
<dbReference type="Gene3D" id="2.60.40.10">
    <property type="entry name" value="Immunoglobulins"/>
    <property type="match status" value="1"/>
</dbReference>
<dbReference type="Pfam" id="PF00963">
    <property type="entry name" value="Cohesin"/>
    <property type="match status" value="1"/>
</dbReference>
<dbReference type="GO" id="GO:0030246">
    <property type="term" value="F:carbohydrate binding"/>
    <property type="evidence" value="ECO:0007669"/>
    <property type="project" value="InterPro"/>
</dbReference>
<dbReference type="NCBIfam" id="NF038128">
    <property type="entry name" value="choice_anch_J"/>
    <property type="match status" value="1"/>
</dbReference>
<accession>A0A381SH18</accession>
<dbReference type="Gene3D" id="2.60.40.4070">
    <property type="match status" value="1"/>
</dbReference>
<dbReference type="InterPro" id="IPR002102">
    <property type="entry name" value="Cohesin_dom"/>
</dbReference>
<dbReference type="SUPFAM" id="SSF49384">
    <property type="entry name" value="Carbohydrate-binding domain"/>
    <property type="match status" value="3"/>
</dbReference>
<dbReference type="Gene3D" id="2.60.40.680">
    <property type="match status" value="2"/>
</dbReference>
<feature type="domain" description="Fibronectin type-III" evidence="1">
    <location>
        <begin position="502"/>
        <end position="602"/>
    </location>
</feature>
<dbReference type="PROSITE" id="PS50853">
    <property type="entry name" value="FN3"/>
    <property type="match status" value="1"/>
</dbReference>
<dbReference type="InterPro" id="IPR036116">
    <property type="entry name" value="FN3_sf"/>
</dbReference>
<dbReference type="InterPro" id="IPR013320">
    <property type="entry name" value="ConA-like_dom_sf"/>
</dbReference>
<dbReference type="InterPro" id="IPR025965">
    <property type="entry name" value="FlgD/Vpr_Ig-like"/>
</dbReference>
<organism evidence="2">
    <name type="scientific">marine metagenome</name>
    <dbReference type="NCBI Taxonomy" id="408172"/>
    <lineage>
        <taxon>unclassified sequences</taxon>
        <taxon>metagenomes</taxon>
        <taxon>ecological metagenomes</taxon>
    </lineage>
</organism>
<name>A0A381SH18_9ZZZZ</name>